<keyword evidence="10" id="KW-1185">Reference proteome</keyword>
<dbReference type="PANTHER" id="PTHR30435">
    <property type="entry name" value="FLAGELLAR PROTEIN"/>
    <property type="match status" value="1"/>
</dbReference>
<dbReference type="Pfam" id="PF00460">
    <property type="entry name" value="Flg_bb_rod"/>
    <property type="match status" value="1"/>
</dbReference>
<sequence length="126" mass="14115">MSDLLKSLSFAASGMEAQAMRLRHVSENIANADTPGYHRKVVSFQEEMQTGQVKTGPVTLDGSELLRVYDPGHPLADETGHYDGSNVDLVIEIADAREAQRSYEANLRMFDQARQMTQSLFDLLRR</sequence>
<comment type="similarity">
    <text evidence="2 6">Belongs to the flagella basal body rod proteins family.</text>
</comment>
<dbReference type="InterPro" id="IPR010930">
    <property type="entry name" value="Flg_bb/hook_C_dom"/>
</dbReference>
<keyword evidence="9" id="KW-0282">Flagellum</keyword>
<evidence type="ECO:0000256" key="1">
    <source>
        <dbReference type="ARBA" id="ARBA00004117"/>
    </source>
</evidence>
<evidence type="ECO:0000256" key="4">
    <source>
        <dbReference type="ARBA" id="ARBA00023143"/>
    </source>
</evidence>
<dbReference type="InterPro" id="IPR006300">
    <property type="entry name" value="FlgB"/>
</dbReference>
<dbReference type="GO" id="GO:0071978">
    <property type="term" value="P:bacterial-type flagellum-dependent swarming motility"/>
    <property type="evidence" value="ECO:0007669"/>
    <property type="project" value="TreeGrafter"/>
</dbReference>
<evidence type="ECO:0000256" key="6">
    <source>
        <dbReference type="PIRNR" id="PIRNR002889"/>
    </source>
</evidence>
<feature type="domain" description="Flagellar basal-body/hook protein C-terminal" evidence="8">
    <location>
        <begin position="80"/>
        <end position="122"/>
    </location>
</feature>
<dbReference type="GO" id="GO:0030694">
    <property type="term" value="C:bacterial-type flagellum basal body, rod"/>
    <property type="evidence" value="ECO:0007669"/>
    <property type="project" value="InterPro"/>
</dbReference>
<gene>
    <name evidence="9" type="primary">flgC</name>
    <name evidence="9" type="ORF">G4Z14_12590</name>
</gene>
<proteinExistence type="inferred from homology"/>
<evidence type="ECO:0000313" key="9">
    <source>
        <dbReference type="EMBL" id="NEY91137.1"/>
    </source>
</evidence>
<dbReference type="Proteomes" id="UP000477782">
    <property type="component" value="Unassembled WGS sequence"/>
</dbReference>
<evidence type="ECO:0000259" key="8">
    <source>
        <dbReference type="Pfam" id="PF06429"/>
    </source>
</evidence>
<dbReference type="AlphaFoldDB" id="A0A6M0QUP8"/>
<dbReference type="EMBL" id="JAAIVJ010000007">
    <property type="protein sequence ID" value="NEY91137.1"/>
    <property type="molecule type" value="Genomic_DNA"/>
</dbReference>
<dbReference type="Pfam" id="PF06429">
    <property type="entry name" value="Flg_bbr_C"/>
    <property type="match status" value="1"/>
</dbReference>
<feature type="domain" description="Flagellar basal body rod protein N-terminal" evidence="7">
    <location>
        <begin position="9"/>
        <end position="37"/>
    </location>
</feature>
<dbReference type="PIRSF" id="PIRSF002889">
    <property type="entry name" value="Rod_FlgB"/>
    <property type="match status" value="1"/>
</dbReference>
<evidence type="ECO:0000259" key="7">
    <source>
        <dbReference type="Pfam" id="PF00460"/>
    </source>
</evidence>
<protein>
    <recommendedName>
        <fullName evidence="3 6">Flagellar basal body rod protein FlgB</fullName>
    </recommendedName>
</protein>
<organism evidence="9 10">
    <name type="scientific">Tabrizicola oligotrophica</name>
    <dbReference type="NCBI Taxonomy" id="2710650"/>
    <lineage>
        <taxon>Bacteria</taxon>
        <taxon>Pseudomonadati</taxon>
        <taxon>Pseudomonadota</taxon>
        <taxon>Alphaproteobacteria</taxon>
        <taxon>Rhodobacterales</taxon>
        <taxon>Paracoccaceae</taxon>
        <taxon>Tabrizicola</taxon>
    </lineage>
</organism>
<name>A0A6M0QUP8_9RHOB</name>
<dbReference type="RefSeq" id="WP_164626276.1">
    <property type="nucleotide sequence ID" value="NZ_JAAIVJ010000007.1"/>
</dbReference>
<comment type="caution">
    <text evidence="9">The sequence shown here is derived from an EMBL/GenBank/DDBJ whole genome shotgun (WGS) entry which is preliminary data.</text>
</comment>
<evidence type="ECO:0000256" key="3">
    <source>
        <dbReference type="ARBA" id="ARBA00014376"/>
    </source>
</evidence>
<keyword evidence="9" id="KW-0969">Cilium</keyword>
<dbReference type="NCBIfam" id="NF009275">
    <property type="entry name" value="PRK12632.1"/>
    <property type="match status" value="1"/>
</dbReference>
<dbReference type="PANTHER" id="PTHR30435:SF19">
    <property type="entry name" value="FLAGELLAR BASAL-BODY ROD PROTEIN FLGG"/>
    <property type="match status" value="1"/>
</dbReference>
<reference evidence="9 10" key="1">
    <citation type="submission" date="2020-02" db="EMBL/GenBank/DDBJ databases">
        <authorList>
            <person name="Chen W.-M."/>
        </authorList>
    </citation>
    <scope>NUCLEOTIDE SEQUENCE [LARGE SCALE GENOMIC DNA]</scope>
    <source>
        <strain evidence="9 10">KMS-5</strain>
    </source>
</reference>
<evidence type="ECO:0000256" key="5">
    <source>
        <dbReference type="ARBA" id="ARBA00024934"/>
    </source>
</evidence>
<dbReference type="SUPFAM" id="SSF64518">
    <property type="entry name" value="Phase 1 flagellin"/>
    <property type="match status" value="1"/>
</dbReference>
<keyword evidence="9" id="KW-0966">Cell projection</keyword>
<evidence type="ECO:0000256" key="2">
    <source>
        <dbReference type="ARBA" id="ARBA00009677"/>
    </source>
</evidence>
<comment type="subunit">
    <text evidence="6">The basal body constitutes a major portion of the flagellar organelle and consists of a number of rings mounted on a central rod.</text>
</comment>
<comment type="subcellular location">
    <subcellularLocation>
        <location evidence="1 6">Bacterial flagellum basal body</location>
    </subcellularLocation>
</comment>
<accession>A0A6M0QUP8</accession>
<keyword evidence="4 6" id="KW-0975">Bacterial flagellum</keyword>
<dbReference type="InterPro" id="IPR001444">
    <property type="entry name" value="Flag_bb_rod_N"/>
</dbReference>
<comment type="function">
    <text evidence="5 6">Structural component of flagellum, the bacterial motility apparatus. Part of the rod structure of flagellar basal body.</text>
</comment>
<evidence type="ECO:0000313" key="10">
    <source>
        <dbReference type="Proteomes" id="UP000477782"/>
    </source>
</evidence>